<reference evidence="12" key="1">
    <citation type="journal article" date="2013" name="PLoS Genet.">
        <title>The genome of Spraguea lophii and the basis of host-microsporidian interactions.</title>
        <authorList>
            <person name="Campbell S.E."/>
            <person name="Williams T.A."/>
            <person name="Yousuf A."/>
            <person name="Soanes D.M."/>
            <person name="Paszkiewicz K.H."/>
            <person name="Williams B.A.P."/>
        </authorList>
    </citation>
    <scope>NUCLEOTIDE SEQUENCE [LARGE SCALE GENOMIC DNA]</scope>
    <source>
        <strain evidence="12">42_110</strain>
    </source>
</reference>
<keyword evidence="12" id="KW-1185">Reference proteome</keyword>
<dbReference type="OMA" id="RAFLYWI"/>
<dbReference type="EMBL" id="ATCN01000086">
    <property type="protein sequence ID" value="EPR79865.1"/>
    <property type="molecule type" value="Genomic_DNA"/>
</dbReference>
<dbReference type="GO" id="GO:0016020">
    <property type="term" value="C:membrane"/>
    <property type="evidence" value="ECO:0007669"/>
    <property type="project" value="InterPro"/>
</dbReference>
<name>S7WA93_SPRLO</name>
<evidence type="ECO:0000313" key="11">
    <source>
        <dbReference type="EMBL" id="EPR79865.1"/>
    </source>
</evidence>
<dbReference type="Gene3D" id="1.20.1080.10">
    <property type="entry name" value="Glycerol uptake facilitator protein"/>
    <property type="match status" value="1"/>
</dbReference>
<dbReference type="InterPro" id="IPR000425">
    <property type="entry name" value="MIP"/>
</dbReference>
<dbReference type="PANTHER" id="PTHR45665:SF9">
    <property type="entry name" value="AQUAPORIN-8"/>
    <property type="match status" value="1"/>
</dbReference>
<dbReference type="PRINTS" id="PR00783">
    <property type="entry name" value="MINTRINSICP"/>
</dbReference>
<dbReference type="Pfam" id="PF00230">
    <property type="entry name" value="MIP"/>
    <property type="match status" value="2"/>
</dbReference>
<proteinExistence type="inferred from homology"/>
<evidence type="ECO:0000256" key="3">
    <source>
        <dbReference type="ARBA" id="ARBA00022448"/>
    </source>
</evidence>
<feature type="transmembrane region" description="Helical" evidence="10">
    <location>
        <begin position="228"/>
        <end position="249"/>
    </location>
</feature>
<dbReference type="PANTHER" id="PTHR45665">
    <property type="entry name" value="AQUAPORIN-8"/>
    <property type="match status" value="1"/>
</dbReference>
<keyword evidence="4 9" id="KW-0812">Transmembrane</keyword>
<dbReference type="AlphaFoldDB" id="S7WA93"/>
<organism evidence="11 12">
    <name type="scientific">Spraguea lophii (strain 42_110)</name>
    <name type="common">Microsporidian parasite</name>
    <dbReference type="NCBI Taxonomy" id="1358809"/>
    <lineage>
        <taxon>Eukaryota</taxon>
        <taxon>Fungi</taxon>
        <taxon>Fungi incertae sedis</taxon>
        <taxon>Microsporidia</taxon>
        <taxon>Spragueidae</taxon>
        <taxon>Spraguea</taxon>
    </lineage>
</organism>
<evidence type="ECO:0000256" key="1">
    <source>
        <dbReference type="ARBA" id="ARBA00004127"/>
    </source>
</evidence>
<accession>S7WA93</accession>
<keyword evidence="6 10" id="KW-1133">Transmembrane helix</keyword>
<feature type="transmembrane region" description="Helical" evidence="10">
    <location>
        <begin position="133"/>
        <end position="155"/>
    </location>
</feature>
<gene>
    <name evidence="11" type="ORF">SLOPH_2218</name>
</gene>
<evidence type="ECO:0000256" key="7">
    <source>
        <dbReference type="ARBA" id="ARBA00023136"/>
    </source>
</evidence>
<evidence type="ECO:0000256" key="8">
    <source>
        <dbReference type="ARBA" id="ARBA00024994"/>
    </source>
</evidence>
<dbReference type="GO" id="GO:0015250">
    <property type="term" value="F:water channel activity"/>
    <property type="evidence" value="ECO:0007669"/>
    <property type="project" value="UniProtKB-ARBA"/>
</dbReference>
<evidence type="ECO:0000256" key="6">
    <source>
        <dbReference type="ARBA" id="ARBA00022989"/>
    </source>
</evidence>
<dbReference type="InterPro" id="IPR034294">
    <property type="entry name" value="Aquaporin_transptr"/>
</dbReference>
<evidence type="ECO:0000256" key="10">
    <source>
        <dbReference type="SAM" id="Phobius"/>
    </source>
</evidence>
<sequence>MVLTFPWRKLQSYLAEMAATFIFIFVVYSAVLTASMDELNGGPILEGLSVGFVTAAIIYSFVDITIAHFNPAITFAAICLGKLPIVTGITYIIFQLLGSMIACAVVLGCFPQPVSDILDIIRPSGVDSEVTTGEIMCTELFLSAILTFVAFAVAVNPYKSPKYEDPEAEQLLSRPEDIKPDRSPFAPLVIGLIILVLALVGASTSGGAFNPAIVWSPVLFSGVWNDSWKYWIAEFVGGVAGGAVQVLILSRS</sequence>
<keyword evidence="7 10" id="KW-0472">Membrane</keyword>
<keyword evidence="5" id="KW-0677">Repeat</keyword>
<dbReference type="OrthoDB" id="3222at2759"/>
<comment type="subcellular location">
    <subcellularLocation>
        <location evidence="1">Endomembrane system</location>
        <topology evidence="1">Multi-pass membrane protein</topology>
    </subcellularLocation>
</comment>
<feature type="transmembrane region" description="Helical" evidence="10">
    <location>
        <begin position="56"/>
        <end position="80"/>
    </location>
</feature>
<feature type="transmembrane region" description="Helical" evidence="10">
    <location>
        <begin position="12"/>
        <end position="36"/>
    </location>
</feature>
<comment type="function">
    <text evidence="8">Water channel required to facilitate the transport of water across membranes. Involved in osmotolerance.</text>
</comment>
<dbReference type="Proteomes" id="UP000014978">
    <property type="component" value="Unassembled WGS sequence"/>
</dbReference>
<evidence type="ECO:0000256" key="9">
    <source>
        <dbReference type="RuleBase" id="RU000477"/>
    </source>
</evidence>
<evidence type="ECO:0000313" key="12">
    <source>
        <dbReference type="Proteomes" id="UP000014978"/>
    </source>
</evidence>
<dbReference type="HOGENOM" id="CLU_020019_3_4_1"/>
<evidence type="ECO:0000256" key="2">
    <source>
        <dbReference type="ARBA" id="ARBA00021615"/>
    </source>
</evidence>
<comment type="caution">
    <text evidence="11">The sequence shown here is derived from an EMBL/GenBank/DDBJ whole genome shotgun (WGS) entry which is preliminary data.</text>
</comment>
<dbReference type="STRING" id="1358809.S7WA93"/>
<dbReference type="GO" id="GO:0005737">
    <property type="term" value="C:cytoplasm"/>
    <property type="evidence" value="ECO:0007669"/>
    <property type="project" value="UniProtKB-ARBA"/>
</dbReference>
<keyword evidence="3 9" id="KW-0813">Transport</keyword>
<feature type="transmembrane region" description="Helical" evidence="10">
    <location>
        <begin position="185"/>
        <end position="208"/>
    </location>
</feature>
<dbReference type="InParanoid" id="S7WA93"/>
<evidence type="ECO:0000256" key="4">
    <source>
        <dbReference type="ARBA" id="ARBA00022692"/>
    </source>
</evidence>
<dbReference type="GO" id="GO:0012505">
    <property type="term" value="C:endomembrane system"/>
    <property type="evidence" value="ECO:0007669"/>
    <property type="project" value="UniProtKB-SubCell"/>
</dbReference>
<feature type="transmembrane region" description="Helical" evidence="10">
    <location>
        <begin position="92"/>
        <end position="113"/>
    </location>
</feature>
<dbReference type="PROSITE" id="PS00221">
    <property type="entry name" value="MIP"/>
    <property type="match status" value="1"/>
</dbReference>
<dbReference type="InterPro" id="IPR022357">
    <property type="entry name" value="MIP_CS"/>
</dbReference>
<comment type="similarity">
    <text evidence="9">Belongs to the MIP/aquaporin (TC 1.A.8) family.</text>
</comment>
<dbReference type="SUPFAM" id="SSF81338">
    <property type="entry name" value="Aquaporin-like"/>
    <property type="match status" value="1"/>
</dbReference>
<dbReference type="VEuPathDB" id="MicrosporidiaDB:SLOPH_2218"/>
<evidence type="ECO:0000256" key="5">
    <source>
        <dbReference type="ARBA" id="ARBA00022737"/>
    </source>
</evidence>
<dbReference type="GO" id="GO:0019755">
    <property type="term" value="P:one-carbon compound transport"/>
    <property type="evidence" value="ECO:0007669"/>
    <property type="project" value="UniProtKB-ARBA"/>
</dbReference>
<protein>
    <recommendedName>
        <fullName evidence="2">Aquaporin</fullName>
    </recommendedName>
</protein>
<dbReference type="InterPro" id="IPR023271">
    <property type="entry name" value="Aquaporin-like"/>
</dbReference>